<organism evidence="3 4">
    <name type="scientific">Nibrella viscosa</name>
    <dbReference type="NCBI Taxonomy" id="1084524"/>
    <lineage>
        <taxon>Bacteria</taxon>
        <taxon>Pseudomonadati</taxon>
        <taxon>Bacteroidota</taxon>
        <taxon>Cytophagia</taxon>
        <taxon>Cytophagales</taxon>
        <taxon>Spirosomataceae</taxon>
        <taxon>Nibrella</taxon>
    </lineage>
</organism>
<feature type="compositionally biased region" description="Polar residues" evidence="1">
    <location>
        <begin position="264"/>
        <end position="277"/>
    </location>
</feature>
<dbReference type="InterPro" id="IPR036457">
    <property type="entry name" value="PPM-type-like_dom_sf"/>
</dbReference>
<dbReference type="PROSITE" id="PS51746">
    <property type="entry name" value="PPM_2"/>
    <property type="match status" value="1"/>
</dbReference>
<sequence>MSALLLSGQTDTGQQRQDNQDTFISNHLWTAHSALLVVIDGVGGYAGGDRAAAIARDCISRYMAVPNGDLLTMLREAVVFANNQIVAYREQNPTLAQMCCVLTAAVADTQTGVLVFVHVGDTRLYRFRRQSVDKLTRDHSLVGLREDAKQLTEAEAMNHPRRNEVLRTVGSEVHRVDDPDFLEWGETDFRPGDQLLLCSDGLTDMVTLAQIKAVLDQAMPLDQQTAELIRQANERGGQDNITVVLACYPVESVSAPAPAESPSKNRTQVFNAWQHQK</sequence>
<dbReference type="SMART" id="SM00331">
    <property type="entry name" value="PP2C_SIG"/>
    <property type="match status" value="1"/>
</dbReference>
<dbReference type="CDD" id="cd00143">
    <property type="entry name" value="PP2Cc"/>
    <property type="match status" value="1"/>
</dbReference>
<dbReference type="RefSeq" id="WP_345264174.1">
    <property type="nucleotide sequence ID" value="NZ_BAABHB010000001.1"/>
</dbReference>
<dbReference type="InterPro" id="IPR015655">
    <property type="entry name" value="PP2C"/>
</dbReference>
<accession>A0ABP8JYM6</accession>
<dbReference type="PANTHER" id="PTHR47992">
    <property type="entry name" value="PROTEIN PHOSPHATASE"/>
    <property type="match status" value="1"/>
</dbReference>
<protein>
    <submittedName>
        <fullName evidence="3">Stp1/IreP family PP2C-type Ser/Thr phosphatase</fullName>
    </submittedName>
</protein>
<evidence type="ECO:0000313" key="3">
    <source>
        <dbReference type="EMBL" id="GAA4397936.1"/>
    </source>
</evidence>
<evidence type="ECO:0000259" key="2">
    <source>
        <dbReference type="PROSITE" id="PS51746"/>
    </source>
</evidence>
<keyword evidence="4" id="KW-1185">Reference proteome</keyword>
<name>A0ABP8JYM6_9BACT</name>
<dbReference type="Proteomes" id="UP001500936">
    <property type="component" value="Unassembled WGS sequence"/>
</dbReference>
<comment type="caution">
    <text evidence="3">The sequence shown here is derived from an EMBL/GenBank/DDBJ whole genome shotgun (WGS) entry which is preliminary data.</text>
</comment>
<dbReference type="Pfam" id="PF13672">
    <property type="entry name" value="PP2C_2"/>
    <property type="match status" value="1"/>
</dbReference>
<dbReference type="SMART" id="SM00332">
    <property type="entry name" value="PP2Cc"/>
    <property type="match status" value="1"/>
</dbReference>
<dbReference type="Gene3D" id="3.60.40.10">
    <property type="entry name" value="PPM-type phosphatase domain"/>
    <property type="match status" value="1"/>
</dbReference>
<feature type="domain" description="PPM-type phosphatase" evidence="2">
    <location>
        <begin position="2"/>
        <end position="248"/>
    </location>
</feature>
<reference evidence="4" key="1">
    <citation type="journal article" date="2019" name="Int. J. Syst. Evol. Microbiol.">
        <title>The Global Catalogue of Microorganisms (GCM) 10K type strain sequencing project: providing services to taxonomists for standard genome sequencing and annotation.</title>
        <authorList>
            <consortium name="The Broad Institute Genomics Platform"/>
            <consortium name="The Broad Institute Genome Sequencing Center for Infectious Disease"/>
            <person name="Wu L."/>
            <person name="Ma J."/>
        </authorList>
    </citation>
    <scope>NUCLEOTIDE SEQUENCE [LARGE SCALE GENOMIC DNA]</scope>
    <source>
        <strain evidence="4">JCM 17925</strain>
    </source>
</reference>
<dbReference type="SUPFAM" id="SSF81606">
    <property type="entry name" value="PP2C-like"/>
    <property type="match status" value="1"/>
</dbReference>
<proteinExistence type="predicted"/>
<gene>
    <name evidence="3" type="ORF">GCM10023187_07920</name>
</gene>
<feature type="region of interest" description="Disordered" evidence="1">
    <location>
        <begin position="254"/>
        <end position="277"/>
    </location>
</feature>
<dbReference type="EMBL" id="BAABHB010000001">
    <property type="protein sequence ID" value="GAA4397936.1"/>
    <property type="molecule type" value="Genomic_DNA"/>
</dbReference>
<evidence type="ECO:0000256" key="1">
    <source>
        <dbReference type="SAM" id="MobiDB-lite"/>
    </source>
</evidence>
<dbReference type="InterPro" id="IPR001932">
    <property type="entry name" value="PPM-type_phosphatase-like_dom"/>
</dbReference>
<evidence type="ECO:0000313" key="4">
    <source>
        <dbReference type="Proteomes" id="UP001500936"/>
    </source>
</evidence>